<keyword evidence="5 10" id="KW-0378">Hydrolase</keyword>
<reference evidence="13" key="1">
    <citation type="submission" date="2016-10" db="EMBL/GenBank/DDBJ databases">
        <authorList>
            <person name="Varghese N."/>
            <person name="Submissions S."/>
        </authorList>
    </citation>
    <scope>NUCLEOTIDE SEQUENCE [LARGE SCALE GENOMIC DNA]</scope>
    <source>
        <strain evidence="13">DSM 18733</strain>
    </source>
</reference>
<dbReference type="RefSeq" id="WP_093328813.1">
    <property type="nucleotide sequence ID" value="NZ_FOAF01000007.1"/>
</dbReference>
<evidence type="ECO:0000256" key="8">
    <source>
        <dbReference type="ARBA" id="ARBA00051875"/>
    </source>
</evidence>
<comment type="similarity">
    <text evidence="1 10 11">Belongs to the HAM1 NTPase family.</text>
</comment>
<dbReference type="SUPFAM" id="SSF52972">
    <property type="entry name" value="ITPase-like"/>
    <property type="match status" value="1"/>
</dbReference>
<protein>
    <recommendedName>
        <fullName evidence="10">dITP/XTP pyrophosphatase</fullName>
        <ecNumber evidence="10">3.6.1.66</ecNumber>
    </recommendedName>
    <alternativeName>
        <fullName evidence="10">Non-canonical purine NTP pyrophosphatase</fullName>
    </alternativeName>
    <alternativeName>
        <fullName evidence="10">Non-standard purine NTP pyrophosphatase</fullName>
    </alternativeName>
    <alternativeName>
        <fullName evidence="10">Nucleoside-triphosphate diphosphatase</fullName>
    </alternativeName>
    <alternativeName>
        <fullName evidence="10">Nucleoside-triphosphate pyrophosphatase</fullName>
        <shortName evidence="10">NTPase</shortName>
    </alternativeName>
</protein>
<keyword evidence="4 10" id="KW-0547">Nucleotide-binding</keyword>
<proteinExistence type="inferred from homology"/>
<dbReference type="GO" id="GO:0036222">
    <property type="term" value="F:XTP diphosphatase activity"/>
    <property type="evidence" value="ECO:0007669"/>
    <property type="project" value="UniProtKB-UniRule"/>
</dbReference>
<feature type="binding site" evidence="10">
    <location>
        <position position="69"/>
    </location>
    <ligand>
        <name>Mg(2+)</name>
        <dbReference type="ChEBI" id="CHEBI:18420"/>
    </ligand>
</feature>
<dbReference type="InterPro" id="IPR020922">
    <property type="entry name" value="dITP/XTP_pyrophosphatase"/>
</dbReference>
<dbReference type="CDD" id="cd00515">
    <property type="entry name" value="HAM1"/>
    <property type="match status" value="1"/>
</dbReference>
<dbReference type="EC" id="3.6.1.66" evidence="10"/>
<dbReference type="NCBIfam" id="NF011398">
    <property type="entry name" value="PRK14823.1"/>
    <property type="match status" value="1"/>
</dbReference>
<dbReference type="PANTHER" id="PTHR11067:SF9">
    <property type="entry name" value="INOSINE TRIPHOSPHATE PYROPHOSPHATASE"/>
    <property type="match status" value="1"/>
</dbReference>
<feature type="binding site" evidence="10">
    <location>
        <position position="171"/>
    </location>
    <ligand>
        <name>substrate</name>
    </ligand>
</feature>
<evidence type="ECO:0000256" key="3">
    <source>
        <dbReference type="ARBA" id="ARBA00022723"/>
    </source>
</evidence>
<evidence type="ECO:0000256" key="11">
    <source>
        <dbReference type="RuleBase" id="RU003781"/>
    </source>
</evidence>
<dbReference type="GO" id="GO:0036220">
    <property type="term" value="F:ITP diphosphatase activity"/>
    <property type="evidence" value="ECO:0007669"/>
    <property type="project" value="UniProtKB-UniRule"/>
</dbReference>
<comment type="caution">
    <text evidence="10">Lacks conserved residue(s) required for the propagation of feature annotation.</text>
</comment>
<comment type="catalytic activity">
    <reaction evidence="8 10">
        <text>dITP + H2O = dIMP + diphosphate + H(+)</text>
        <dbReference type="Rhea" id="RHEA:28342"/>
        <dbReference type="ChEBI" id="CHEBI:15377"/>
        <dbReference type="ChEBI" id="CHEBI:15378"/>
        <dbReference type="ChEBI" id="CHEBI:33019"/>
        <dbReference type="ChEBI" id="CHEBI:61194"/>
        <dbReference type="ChEBI" id="CHEBI:61382"/>
        <dbReference type="EC" id="3.6.1.66"/>
    </reaction>
</comment>
<evidence type="ECO:0000256" key="2">
    <source>
        <dbReference type="ARBA" id="ARBA00011738"/>
    </source>
</evidence>
<keyword evidence="13" id="KW-1185">Reference proteome</keyword>
<dbReference type="GO" id="GO:0017111">
    <property type="term" value="F:ribonucleoside triphosphate phosphatase activity"/>
    <property type="evidence" value="ECO:0007669"/>
    <property type="project" value="InterPro"/>
</dbReference>
<feature type="binding site" evidence="10">
    <location>
        <begin position="176"/>
        <end position="177"/>
    </location>
    <ligand>
        <name>substrate</name>
    </ligand>
</feature>
<dbReference type="NCBIfam" id="TIGR00042">
    <property type="entry name" value="RdgB/HAM1 family non-canonical purine NTP pyrophosphatase"/>
    <property type="match status" value="1"/>
</dbReference>
<evidence type="ECO:0000256" key="7">
    <source>
        <dbReference type="ARBA" id="ARBA00023080"/>
    </source>
</evidence>
<dbReference type="Proteomes" id="UP000199421">
    <property type="component" value="Unassembled WGS sequence"/>
</dbReference>
<dbReference type="GO" id="GO:0005829">
    <property type="term" value="C:cytosol"/>
    <property type="evidence" value="ECO:0007669"/>
    <property type="project" value="TreeGrafter"/>
</dbReference>
<dbReference type="InterPro" id="IPR002637">
    <property type="entry name" value="RdgB/HAM1"/>
</dbReference>
<evidence type="ECO:0000313" key="12">
    <source>
        <dbReference type="EMBL" id="SEM12369.1"/>
    </source>
</evidence>
<dbReference type="HAMAP" id="MF_01405">
    <property type="entry name" value="Non_canon_purine_NTPase"/>
    <property type="match status" value="1"/>
</dbReference>
<evidence type="ECO:0000256" key="10">
    <source>
        <dbReference type="HAMAP-Rule" id="MF_01405"/>
    </source>
</evidence>
<dbReference type="Pfam" id="PF01725">
    <property type="entry name" value="Ham1p_like"/>
    <property type="match status" value="1"/>
</dbReference>
<organism evidence="12 13">
    <name type="scientific">Olivibacter domesticus</name>
    <name type="common">Pseudosphingobacterium domesticum</name>
    <dbReference type="NCBI Taxonomy" id="407022"/>
    <lineage>
        <taxon>Bacteria</taxon>
        <taxon>Pseudomonadati</taxon>
        <taxon>Bacteroidota</taxon>
        <taxon>Sphingobacteriia</taxon>
        <taxon>Sphingobacteriales</taxon>
        <taxon>Sphingobacteriaceae</taxon>
        <taxon>Olivibacter</taxon>
    </lineage>
</organism>
<gene>
    <name evidence="12" type="ORF">SAMN05661044_04335</name>
</gene>
<dbReference type="GO" id="GO:0035870">
    <property type="term" value="F:dITP diphosphatase activity"/>
    <property type="evidence" value="ECO:0007669"/>
    <property type="project" value="UniProtKB-UniRule"/>
</dbReference>
<dbReference type="GO" id="GO:0000166">
    <property type="term" value="F:nucleotide binding"/>
    <property type="evidence" value="ECO:0007669"/>
    <property type="project" value="UniProtKB-KW"/>
</dbReference>
<dbReference type="AlphaFoldDB" id="A0A1H7VU12"/>
<feature type="binding site" evidence="10">
    <location>
        <begin position="8"/>
        <end position="13"/>
    </location>
    <ligand>
        <name>substrate</name>
    </ligand>
</feature>
<evidence type="ECO:0000256" key="4">
    <source>
        <dbReference type="ARBA" id="ARBA00022741"/>
    </source>
</evidence>
<feature type="binding site" evidence="10">
    <location>
        <begin position="148"/>
        <end position="151"/>
    </location>
    <ligand>
        <name>substrate</name>
    </ligand>
</feature>
<dbReference type="InterPro" id="IPR029001">
    <property type="entry name" value="ITPase-like_fam"/>
</dbReference>
<comment type="function">
    <text evidence="10">Pyrophosphatase that catalyzes the hydrolysis of nucleoside triphosphates to their monophosphate derivatives, with a high preference for the non-canonical purine nucleotides XTP (xanthosine triphosphate), dITP (deoxyinosine triphosphate) and ITP. Seems to function as a house-cleaning enzyme that removes non-canonical purine nucleotides from the nucleotide pool, thus preventing their incorporation into DNA/RNA and avoiding chromosomal lesions.</text>
</comment>
<feature type="active site" description="Proton acceptor" evidence="10">
    <location>
        <position position="69"/>
    </location>
</feature>
<evidence type="ECO:0000256" key="5">
    <source>
        <dbReference type="ARBA" id="ARBA00022801"/>
    </source>
</evidence>
<feature type="binding site" evidence="10">
    <location>
        <position position="70"/>
    </location>
    <ligand>
        <name>substrate</name>
    </ligand>
</feature>
<keyword evidence="6 10" id="KW-0460">Magnesium</keyword>
<name>A0A1H7VU12_OLID1</name>
<evidence type="ECO:0000313" key="13">
    <source>
        <dbReference type="Proteomes" id="UP000199421"/>
    </source>
</evidence>
<comment type="catalytic activity">
    <reaction evidence="9 10">
        <text>XTP + H2O = XMP + diphosphate + H(+)</text>
        <dbReference type="Rhea" id="RHEA:28610"/>
        <dbReference type="ChEBI" id="CHEBI:15377"/>
        <dbReference type="ChEBI" id="CHEBI:15378"/>
        <dbReference type="ChEBI" id="CHEBI:33019"/>
        <dbReference type="ChEBI" id="CHEBI:57464"/>
        <dbReference type="ChEBI" id="CHEBI:61314"/>
        <dbReference type="EC" id="3.6.1.66"/>
    </reaction>
</comment>
<dbReference type="OrthoDB" id="9807456at2"/>
<dbReference type="EMBL" id="FOAF01000007">
    <property type="protein sequence ID" value="SEM12369.1"/>
    <property type="molecule type" value="Genomic_DNA"/>
</dbReference>
<dbReference type="FunFam" id="3.90.950.10:FF:000001">
    <property type="entry name" value="dITP/XTP pyrophosphatase"/>
    <property type="match status" value="1"/>
</dbReference>
<dbReference type="GO" id="GO:0009117">
    <property type="term" value="P:nucleotide metabolic process"/>
    <property type="evidence" value="ECO:0007669"/>
    <property type="project" value="UniProtKB-KW"/>
</dbReference>
<evidence type="ECO:0000256" key="9">
    <source>
        <dbReference type="ARBA" id="ARBA00052017"/>
    </source>
</evidence>
<keyword evidence="7 10" id="KW-0546">Nucleotide metabolism</keyword>
<dbReference type="PANTHER" id="PTHR11067">
    <property type="entry name" value="INOSINE TRIPHOSPHATE PYROPHOSPHATASE/HAM1 PROTEIN"/>
    <property type="match status" value="1"/>
</dbReference>
<dbReference type="GO" id="GO:0009146">
    <property type="term" value="P:purine nucleoside triphosphate catabolic process"/>
    <property type="evidence" value="ECO:0007669"/>
    <property type="project" value="UniProtKB-UniRule"/>
</dbReference>
<dbReference type="Gene3D" id="3.90.950.10">
    <property type="match status" value="1"/>
</dbReference>
<comment type="catalytic activity">
    <reaction evidence="10">
        <text>ITP + H2O = IMP + diphosphate + H(+)</text>
        <dbReference type="Rhea" id="RHEA:29399"/>
        <dbReference type="ChEBI" id="CHEBI:15377"/>
        <dbReference type="ChEBI" id="CHEBI:15378"/>
        <dbReference type="ChEBI" id="CHEBI:33019"/>
        <dbReference type="ChEBI" id="CHEBI:58053"/>
        <dbReference type="ChEBI" id="CHEBI:61402"/>
        <dbReference type="EC" id="3.6.1.66"/>
    </reaction>
</comment>
<sequence length="191" mass="21422">MNNLVFATNNLHKIEEVQTILKGQFTLKSLIDIGCTEDIPETADTFEGNAGLKSEYIVKHFGLDCFADDSGLEVTALNNEPGVYSARYSGSRDMEQNINLLLAKLGNHQNRAAHFRTVISLRLKGEHYLFEGVINGTITHTRMGIEGFGYDPIFIPEGHKKTFAEMSQKEKNSISHRFIAVNKLSSFLKNR</sequence>
<comment type="subunit">
    <text evidence="2 10">Homodimer.</text>
</comment>
<dbReference type="STRING" id="407022.SAMN05661044_04335"/>
<dbReference type="GO" id="GO:0046872">
    <property type="term" value="F:metal ion binding"/>
    <property type="evidence" value="ECO:0007669"/>
    <property type="project" value="UniProtKB-KW"/>
</dbReference>
<accession>A0A1H7VU12</accession>
<evidence type="ECO:0000256" key="6">
    <source>
        <dbReference type="ARBA" id="ARBA00022842"/>
    </source>
</evidence>
<evidence type="ECO:0000256" key="1">
    <source>
        <dbReference type="ARBA" id="ARBA00008023"/>
    </source>
</evidence>
<keyword evidence="3 10" id="KW-0479">Metal-binding</keyword>
<comment type="cofactor">
    <cofactor evidence="10">
        <name>Mg(2+)</name>
        <dbReference type="ChEBI" id="CHEBI:18420"/>
    </cofactor>
    <text evidence="10">Binds 1 Mg(2+) ion per subunit.</text>
</comment>